<dbReference type="InterPro" id="IPR038063">
    <property type="entry name" value="Transpep_catalytic_dom"/>
</dbReference>
<keyword evidence="5 6" id="KW-0961">Cell wall biogenesis/degradation</keyword>
<keyword evidence="2" id="KW-0808">Transferase</keyword>
<dbReference type="GO" id="GO:0071972">
    <property type="term" value="F:peptidoglycan L,D-transpeptidase activity"/>
    <property type="evidence" value="ECO:0007669"/>
    <property type="project" value="TreeGrafter"/>
</dbReference>
<keyword evidence="3 6" id="KW-0133">Cell shape</keyword>
<evidence type="ECO:0000256" key="5">
    <source>
        <dbReference type="ARBA" id="ARBA00023316"/>
    </source>
</evidence>
<reference evidence="8" key="1">
    <citation type="submission" date="2022-10" db="EMBL/GenBank/DDBJ databases">
        <title>WGS of marine actinomycetes from Thailand.</title>
        <authorList>
            <person name="Thawai C."/>
        </authorList>
    </citation>
    <scope>NUCLEOTIDE SEQUENCE</scope>
    <source>
        <strain evidence="8">SW21</strain>
    </source>
</reference>
<organism evidence="8 9">
    <name type="scientific">Gordonia aquimaris</name>
    <dbReference type="NCBI Taxonomy" id="2984863"/>
    <lineage>
        <taxon>Bacteria</taxon>
        <taxon>Bacillati</taxon>
        <taxon>Actinomycetota</taxon>
        <taxon>Actinomycetes</taxon>
        <taxon>Mycobacteriales</taxon>
        <taxon>Gordoniaceae</taxon>
        <taxon>Gordonia</taxon>
    </lineage>
</organism>
<dbReference type="GO" id="GO:0071555">
    <property type="term" value="P:cell wall organization"/>
    <property type="evidence" value="ECO:0007669"/>
    <property type="project" value="UniProtKB-UniRule"/>
</dbReference>
<dbReference type="GO" id="GO:0008360">
    <property type="term" value="P:regulation of cell shape"/>
    <property type="evidence" value="ECO:0007669"/>
    <property type="project" value="UniProtKB-UniRule"/>
</dbReference>
<keyword evidence="9" id="KW-1185">Reference proteome</keyword>
<feature type="domain" description="L,D-TPase catalytic" evidence="7">
    <location>
        <begin position="14"/>
        <end position="135"/>
    </location>
</feature>
<evidence type="ECO:0000256" key="4">
    <source>
        <dbReference type="ARBA" id="ARBA00022984"/>
    </source>
</evidence>
<dbReference type="CDD" id="cd16913">
    <property type="entry name" value="YkuD_like"/>
    <property type="match status" value="1"/>
</dbReference>
<comment type="caution">
    <text evidence="8">The sequence shown here is derived from an EMBL/GenBank/DDBJ whole genome shotgun (WGS) entry which is preliminary data.</text>
</comment>
<dbReference type="Proteomes" id="UP001143347">
    <property type="component" value="Unassembled WGS sequence"/>
</dbReference>
<sequence length="136" mass="15275">MAQVLNCEGNTDARLITVSLSEQSLALCEHDNPVGYSPVTTGRVALGDGTPLGTWHINSRETDRFLTGPDYRVFVNYWLPFVGDYGFHDSSWQDFAYGDTTAYKSRVSRGCIHVPRPEMDKLYQWVRIGTTVTIVP</sequence>
<evidence type="ECO:0000256" key="1">
    <source>
        <dbReference type="ARBA" id="ARBA00004752"/>
    </source>
</evidence>
<dbReference type="PROSITE" id="PS52029">
    <property type="entry name" value="LD_TPASE"/>
    <property type="match status" value="1"/>
</dbReference>
<dbReference type="Gene3D" id="2.40.440.10">
    <property type="entry name" value="L,D-transpeptidase catalytic domain-like"/>
    <property type="match status" value="1"/>
</dbReference>
<dbReference type="GO" id="GO:0005576">
    <property type="term" value="C:extracellular region"/>
    <property type="evidence" value="ECO:0007669"/>
    <property type="project" value="TreeGrafter"/>
</dbReference>
<feature type="active site" description="Proton donor/acceptor" evidence="6">
    <location>
        <position position="88"/>
    </location>
</feature>
<proteinExistence type="predicted"/>
<dbReference type="SUPFAM" id="SSF141523">
    <property type="entry name" value="L,D-transpeptidase catalytic domain-like"/>
    <property type="match status" value="1"/>
</dbReference>
<feature type="active site" description="Nucleophile" evidence="6">
    <location>
        <position position="111"/>
    </location>
</feature>
<evidence type="ECO:0000256" key="2">
    <source>
        <dbReference type="ARBA" id="ARBA00022679"/>
    </source>
</evidence>
<name>A0A9X3D7Q5_9ACTN</name>
<dbReference type="RefSeq" id="WP_235725085.1">
    <property type="nucleotide sequence ID" value="NZ_JAPKFM010000014.1"/>
</dbReference>
<keyword evidence="4 6" id="KW-0573">Peptidoglycan synthesis</keyword>
<evidence type="ECO:0000313" key="9">
    <source>
        <dbReference type="Proteomes" id="UP001143347"/>
    </source>
</evidence>
<comment type="pathway">
    <text evidence="1 6">Cell wall biogenesis; peptidoglycan biosynthesis.</text>
</comment>
<evidence type="ECO:0000259" key="7">
    <source>
        <dbReference type="PROSITE" id="PS52029"/>
    </source>
</evidence>
<dbReference type="PANTHER" id="PTHR30582">
    <property type="entry name" value="L,D-TRANSPEPTIDASE"/>
    <property type="match status" value="1"/>
</dbReference>
<evidence type="ECO:0000313" key="8">
    <source>
        <dbReference type="EMBL" id="MCX2965212.1"/>
    </source>
</evidence>
<protein>
    <submittedName>
        <fullName evidence="8">L,D-transpeptidase</fullName>
    </submittedName>
</protein>
<accession>A0A9X3D7Q5</accession>
<dbReference type="GO" id="GO:0016740">
    <property type="term" value="F:transferase activity"/>
    <property type="evidence" value="ECO:0007669"/>
    <property type="project" value="UniProtKB-KW"/>
</dbReference>
<evidence type="ECO:0000256" key="6">
    <source>
        <dbReference type="PROSITE-ProRule" id="PRU01373"/>
    </source>
</evidence>
<gene>
    <name evidence="8" type="ORF">OSB52_14020</name>
</gene>
<dbReference type="PANTHER" id="PTHR30582:SF2">
    <property type="entry name" value="L,D-TRANSPEPTIDASE YCIB-RELATED"/>
    <property type="match status" value="1"/>
</dbReference>
<dbReference type="AlphaFoldDB" id="A0A9X3D7Q5"/>
<dbReference type="InterPro" id="IPR050979">
    <property type="entry name" value="LD-transpeptidase"/>
</dbReference>
<dbReference type="Pfam" id="PF03734">
    <property type="entry name" value="YkuD"/>
    <property type="match status" value="1"/>
</dbReference>
<dbReference type="InterPro" id="IPR005490">
    <property type="entry name" value="LD_TPept_cat_dom"/>
</dbReference>
<evidence type="ECO:0000256" key="3">
    <source>
        <dbReference type="ARBA" id="ARBA00022960"/>
    </source>
</evidence>
<dbReference type="EMBL" id="JAPKFM010000014">
    <property type="protein sequence ID" value="MCX2965212.1"/>
    <property type="molecule type" value="Genomic_DNA"/>
</dbReference>
<dbReference type="GO" id="GO:0018104">
    <property type="term" value="P:peptidoglycan-protein cross-linking"/>
    <property type="evidence" value="ECO:0007669"/>
    <property type="project" value="TreeGrafter"/>
</dbReference>